<feature type="transmembrane region" description="Helical" evidence="8">
    <location>
        <begin position="107"/>
        <end position="127"/>
    </location>
</feature>
<keyword evidence="7 8" id="KW-0472">Membrane</keyword>
<dbReference type="InterPro" id="IPR026046">
    <property type="entry name" value="UBIAD1"/>
</dbReference>
<evidence type="ECO:0000256" key="2">
    <source>
        <dbReference type="ARBA" id="ARBA00022428"/>
    </source>
</evidence>
<comment type="similarity">
    <text evidence="8">Belongs to the MenA family. Type 1 subfamily.</text>
</comment>
<dbReference type="InterPro" id="IPR000537">
    <property type="entry name" value="UbiA_prenyltransferase"/>
</dbReference>
<dbReference type="UniPathway" id="UPA00079">
    <property type="reaction ID" value="UER00168"/>
</dbReference>
<dbReference type="PIRSF" id="PIRSF005355">
    <property type="entry name" value="UBIAD1"/>
    <property type="match status" value="1"/>
</dbReference>
<dbReference type="InterPro" id="IPR004657">
    <property type="entry name" value="MenA"/>
</dbReference>
<dbReference type="GO" id="GO:0042371">
    <property type="term" value="P:vitamin K biosynthetic process"/>
    <property type="evidence" value="ECO:0007669"/>
    <property type="project" value="TreeGrafter"/>
</dbReference>
<keyword evidence="5 8" id="KW-0812">Transmembrane</keyword>
<dbReference type="PANTHER" id="PTHR13929:SF0">
    <property type="entry name" value="UBIA PRENYLTRANSFERASE DOMAIN-CONTAINING PROTEIN 1"/>
    <property type="match status" value="1"/>
</dbReference>
<dbReference type="CDD" id="cd13962">
    <property type="entry name" value="PT_UbiA_UBIAD1"/>
    <property type="match status" value="1"/>
</dbReference>
<dbReference type="GO" id="GO:0005886">
    <property type="term" value="C:plasma membrane"/>
    <property type="evidence" value="ECO:0007669"/>
    <property type="project" value="UniProtKB-SubCell"/>
</dbReference>
<dbReference type="eggNOG" id="COG1575">
    <property type="taxonomic scope" value="Bacteria"/>
</dbReference>
<evidence type="ECO:0000256" key="7">
    <source>
        <dbReference type="ARBA" id="ARBA00023136"/>
    </source>
</evidence>
<gene>
    <name evidence="8" type="primary">menA</name>
    <name evidence="10" type="ORF">K678_07338</name>
</gene>
<organism evidence="10 11">
    <name type="scientific">Magnetospirillum fulvum MGU-K5</name>
    <dbReference type="NCBI Taxonomy" id="1316936"/>
    <lineage>
        <taxon>Bacteria</taxon>
        <taxon>Pseudomonadati</taxon>
        <taxon>Pseudomonadota</taxon>
        <taxon>Alphaproteobacteria</taxon>
        <taxon>Rhodospirillales</taxon>
        <taxon>Rhodospirillaceae</taxon>
        <taxon>Magnetospirillum</taxon>
    </lineage>
</organism>
<feature type="transmembrane region" description="Helical" evidence="8">
    <location>
        <begin position="162"/>
        <end position="179"/>
    </location>
</feature>
<dbReference type="STRING" id="1316936.K678_07338"/>
<dbReference type="Proteomes" id="UP000015350">
    <property type="component" value="Unassembled WGS sequence"/>
</dbReference>
<protein>
    <recommendedName>
        <fullName evidence="8 9">1,4-dihydroxy-2-naphthoate octaprenyltransferase</fullName>
        <shortName evidence="8">DHNA-octaprenyltransferase</shortName>
        <ecNumber evidence="8 9">2.5.1.74</ecNumber>
    </recommendedName>
</protein>
<accession>S9SDQ1</accession>
<dbReference type="GO" id="GO:0009234">
    <property type="term" value="P:menaquinone biosynthetic process"/>
    <property type="evidence" value="ECO:0007669"/>
    <property type="project" value="UniProtKB-UniRule"/>
</dbReference>
<dbReference type="AlphaFoldDB" id="S9SDQ1"/>
<evidence type="ECO:0000256" key="6">
    <source>
        <dbReference type="ARBA" id="ARBA00022989"/>
    </source>
</evidence>
<keyword evidence="3 8" id="KW-1003">Cell membrane</keyword>
<feature type="transmembrane region" description="Helical" evidence="8">
    <location>
        <begin position="185"/>
        <end position="205"/>
    </location>
</feature>
<evidence type="ECO:0000256" key="5">
    <source>
        <dbReference type="ARBA" id="ARBA00022692"/>
    </source>
</evidence>
<sequence length="307" mass="31637">MEGTMQIDPNPINAQPPTGWRLWWLAVRPRTLTISVAPVIAGTALAWSDLGRVDPGPALGALAGAILIQAGANLHNDAVDALRGGDLPIRQGPARVTARGWIPAGRVIAAAKLCLGLAALVGLYLIACGGLPILALGVASLIGGWCYSGGPRPISYTPYGELFVVAFFGIGAVGGSYFLQTGTASLLSIEVGLAIGLFAAAVLMVNNYRDIEADRLAWRNTLAIRAGTRASQVLYGLFLLMPFVLLAGPTGPTGGWVTLAALPLAIGLISRFVSEPRGPAFNAILGKTAKLQVIVALLFAAGTGLGL</sequence>
<dbReference type="InterPro" id="IPR044878">
    <property type="entry name" value="UbiA_sf"/>
</dbReference>
<reference evidence="10 11" key="1">
    <citation type="submission" date="2013-04" db="EMBL/GenBank/DDBJ databases">
        <authorList>
            <person name="Kuznetsov B."/>
            <person name="Ivanovsky R."/>
        </authorList>
    </citation>
    <scope>NUCLEOTIDE SEQUENCE [LARGE SCALE GENOMIC DNA]</scope>
    <source>
        <strain evidence="10 11">MGU-K5</strain>
    </source>
</reference>
<dbReference type="PANTHER" id="PTHR13929">
    <property type="entry name" value="1,4-DIHYDROXY-2-NAPHTHOATE OCTAPRENYLTRANSFERASE"/>
    <property type="match status" value="1"/>
</dbReference>
<dbReference type="NCBIfam" id="TIGR00751">
    <property type="entry name" value="menA"/>
    <property type="match status" value="1"/>
</dbReference>
<comment type="subcellular location">
    <subcellularLocation>
        <location evidence="8">Cell membrane</location>
        <topology evidence="8">Multi-pass membrane protein</topology>
    </subcellularLocation>
    <subcellularLocation>
        <location evidence="1">Membrane</location>
        <topology evidence="1">Multi-pass membrane protein</topology>
    </subcellularLocation>
</comment>
<feature type="transmembrane region" description="Helical" evidence="8">
    <location>
        <begin position="280"/>
        <end position="301"/>
    </location>
</feature>
<dbReference type="EMBL" id="AQPH01000020">
    <property type="protein sequence ID" value="EPY02173.1"/>
    <property type="molecule type" value="Genomic_DNA"/>
</dbReference>
<evidence type="ECO:0000313" key="11">
    <source>
        <dbReference type="Proteomes" id="UP000015350"/>
    </source>
</evidence>
<evidence type="ECO:0000256" key="1">
    <source>
        <dbReference type="ARBA" id="ARBA00004141"/>
    </source>
</evidence>
<keyword evidence="6 8" id="KW-1133">Transmembrane helix</keyword>
<dbReference type="Pfam" id="PF01040">
    <property type="entry name" value="UbiA"/>
    <property type="match status" value="1"/>
</dbReference>
<feature type="transmembrane region" description="Helical" evidence="8">
    <location>
        <begin position="226"/>
        <end position="247"/>
    </location>
</feature>
<comment type="caution">
    <text evidence="10">The sequence shown here is derived from an EMBL/GenBank/DDBJ whole genome shotgun (WGS) entry which is preliminary data.</text>
</comment>
<evidence type="ECO:0000256" key="9">
    <source>
        <dbReference type="NCBIfam" id="TIGR00751"/>
    </source>
</evidence>
<evidence type="ECO:0000256" key="3">
    <source>
        <dbReference type="ARBA" id="ARBA00022475"/>
    </source>
</evidence>
<feature type="transmembrane region" description="Helical" evidence="8">
    <location>
        <begin position="133"/>
        <end position="150"/>
    </location>
</feature>
<evidence type="ECO:0000256" key="8">
    <source>
        <dbReference type="HAMAP-Rule" id="MF_01937"/>
    </source>
</evidence>
<keyword evidence="4 8" id="KW-0808">Transferase</keyword>
<comment type="pathway">
    <text evidence="8">Quinol/quinone metabolism; menaquinone biosynthesis; menaquinol from 1,4-dihydroxy-2-naphthoate: step 1/2.</text>
</comment>
<dbReference type="Gene3D" id="1.10.357.140">
    <property type="entry name" value="UbiA prenyltransferase"/>
    <property type="match status" value="1"/>
</dbReference>
<name>S9SDQ1_MAGFU</name>
<keyword evidence="2 8" id="KW-0474">Menaquinone biosynthesis</keyword>
<proteinExistence type="inferred from homology"/>
<comment type="catalytic activity">
    <reaction evidence="8">
        <text>an all-trans-polyprenyl diphosphate + 1,4-dihydroxy-2-naphthoate + H(+) = a 2-demethylmenaquinol + CO2 + diphosphate</text>
        <dbReference type="Rhea" id="RHEA:26478"/>
        <dbReference type="Rhea" id="RHEA-COMP:9563"/>
        <dbReference type="Rhea" id="RHEA-COMP:9564"/>
        <dbReference type="ChEBI" id="CHEBI:11173"/>
        <dbReference type="ChEBI" id="CHEBI:15378"/>
        <dbReference type="ChEBI" id="CHEBI:16526"/>
        <dbReference type="ChEBI" id="CHEBI:33019"/>
        <dbReference type="ChEBI" id="CHEBI:55437"/>
        <dbReference type="ChEBI" id="CHEBI:58914"/>
        <dbReference type="EC" id="2.5.1.74"/>
    </reaction>
</comment>
<dbReference type="GO" id="GO:0046428">
    <property type="term" value="F:1,4-dihydroxy-2-naphthoate polyprenyltransferase activity"/>
    <property type="evidence" value="ECO:0007669"/>
    <property type="project" value="UniProtKB-UniRule"/>
</dbReference>
<feature type="transmembrane region" description="Helical" evidence="8">
    <location>
        <begin position="253"/>
        <end position="273"/>
    </location>
</feature>
<evidence type="ECO:0000256" key="4">
    <source>
        <dbReference type="ARBA" id="ARBA00022679"/>
    </source>
</evidence>
<dbReference type="EC" id="2.5.1.74" evidence="8 9"/>
<evidence type="ECO:0000313" key="10">
    <source>
        <dbReference type="EMBL" id="EPY02173.1"/>
    </source>
</evidence>
<comment type="function">
    <text evidence="8">Conversion of 1,4-dihydroxy-2-naphthoate (DHNA) to demethylmenaquinone (DMK).</text>
</comment>
<dbReference type="HAMAP" id="MF_01937">
    <property type="entry name" value="MenA_1"/>
    <property type="match status" value="1"/>
</dbReference>